<feature type="active site" description="Proton acceptor" evidence="8">
    <location>
        <position position="74"/>
    </location>
</feature>
<feature type="domain" description="3-deoxy-D-manno-octulosonic-acid transferase N-terminal" evidence="11">
    <location>
        <begin position="47"/>
        <end position="211"/>
    </location>
</feature>
<gene>
    <name evidence="12" type="ORF">AQ619_15815</name>
</gene>
<dbReference type="PANTHER" id="PTHR42755:SF1">
    <property type="entry name" value="3-DEOXY-D-MANNO-OCTULOSONIC ACID TRANSFERASE, MITOCHONDRIAL-RELATED"/>
    <property type="match status" value="1"/>
</dbReference>
<dbReference type="Proteomes" id="UP000056905">
    <property type="component" value="Chromosome"/>
</dbReference>
<evidence type="ECO:0000256" key="6">
    <source>
        <dbReference type="ARBA" id="ARBA00031445"/>
    </source>
</evidence>
<dbReference type="AlphaFoldDB" id="A0A0P0P2I0"/>
<dbReference type="GO" id="GO:0043842">
    <property type="term" value="F:Kdo transferase activity"/>
    <property type="evidence" value="ECO:0007669"/>
    <property type="project" value="UniProtKB-EC"/>
</dbReference>
<organism evidence="12 13">
    <name type="scientific">Caulobacter henricii</name>
    <dbReference type="NCBI Taxonomy" id="69395"/>
    <lineage>
        <taxon>Bacteria</taxon>
        <taxon>Pseudomonadati</taxon>
        <taxon>Pseudomonadota</taxon>
        <taxon>Alphaproteobacteria</taxon>
        <taxon>Caulobacterales</taxon>
        <taxon>Caulobacteraceae</taxon>
        <taxon>Caulobacter</taxon>
    </lineage>
</organism>
<evidence type="ECO:0000256" key="5">
    <source>
        <dbReference type="ARBA" id="ARBA00022679"/>
    </source>
</evidence>
<keyword evidence="10" id="KW-0472">Membrane</keyword>
<comment type="subcellular location">
    <subcellularLocation>
        <location evidence="10">Cell membrane</location>
    </subcellularLocation>
</comment>
<comment type="catalytic activity">
    <reaction evidence="7 10">
        <text>lipid IVA (E. coli) + CMP-3-deoxy-beta-D-manno-octulosonate = alpha-Kdo-(2-&gt;6)-lipid IVA (E. coli) + CMP + H(+)</text>
        <dbReference type="Rhea" id="RHEA:28066"/>
        <dbReference type="ChEBI" id="CHEBI:15378"/>
        <dbReference type="ChEBI" id="CHEBI:58603"/>
        <dbReference type="ChEBI" id="CHEBI:60364"/>
        <dbReference type="ChEBI" id="CHEBI:60377"/>
        <dbReference type="ChEBI" id="CHEBI:85987"/>
        <dbReference type="EC" id="2.4.99.12"/>
    </reaction>
</comment>
<evidence type="ECO:0000256" key="7">
    <source>
        <dbReference type="ARBA" id="ARBA00049183"/>
    </source>
</evidence>
<sequence length="427" mass="45280">MPPGPRGRGVSLPLSLWLYRLATAGLEPFAPLLLKRRAARGKEDPSRLPERLARSSLPRPPGTLVWLHGASVGESLSILPLVERLRAERPDATVLVSSGTVTSAELLARRLPPRVIHQYVPVDTPGGARRFIGHWRPDLAVFVESELWPNLLLEARAAGTRLALVSAKLSDKSFEGWQARPFAAHQLFSGFDLILAQDSRAAERLASLGGGVAGEADLKFGAAPLPDDAAELERLQSLLADRPLLLAASTHPGEDEIVLDAFAPLADRARLVLVPRHVERGPAIVAQALARGLTVSLRSIAPEASPAQVLVADTLGELGLWFRLADLALVCGSLVPGIGGHNPLEPARLSCPILSGPHVENWLTAYADLSAVEGLALADAGVLAERLAAALAEPAAGRARAERAAAFVEARDAEARAGLTRIIELVP</sequence>
<keyword evidence="10" id="KW-1003">Cell membrane</keyword>
<evidence type="ECO:0000256" key="2">
    <source>
        <dbReference type="ARBA" id="ARBA00004713"/>
    </source>
</evidence>
<keyword evidence="13" id="KW-1185">Reference proteome</keyword>
<evidence type="ECO:0000256" key="8">
    <source>
        <dbReference type="PIRSR" id="PIRSR639901-1"/>
    </source>
</evidence>
<dbReference type="GO" id="GO:0009245">
    <property type="term" value="P:lipid A biosynthetic process"/>
    <property type="evidence" value="ECO:0007669"/>
    <property type="project" value="TreeGrafter"/>
</dbReference>
<dbReference type="Gene3D" id="3.40.50.11720">
    <property type="entry name" value="3-Deoxy-D-manno-octulosonic-acid transferase, N-terminal domain"/>
    <property type="match status" value="1"/>
</dbReference>
<dbReference type="Pfam" id="PF04413">
    <property type="entry name" value="Glycos_transf_N"/>
    <property type="match status" value="1"/>
</dbReference>
<evidence type="ECO:0000256" key="1">
    <source>
        <dbReference type="ARBA" id="ARBA00003394"/>
    </source>
</evidence>
<feature type="site" description="Transition state stabilizer" evidence="9">
    <location>
        <position position="219"/>
    </location>
</feature>
<comment type="similarity">
    <text evidence="10">Belongs to the glycosyltransferase group 1 family.</text>
</comment>
<dbReference type="EC" id="2.4.99.12" evidence="3 10"/>
<comment type="pathway">
    <text evidence="2 10">Bacterial outer membrane biogenesis; LPS core biosynthesis.</text>
</comment>
<reference evidence="12 13" key="1">
    <citation type="submission" date="2015-10" db="EMBL/GenBank/DDBJ databases">
        <title>Conservation of the essential genome among Caulobacter and Brevundimonas species.</title>
        <authorList>
            <person name="Scott D."/>
            <person name="Ely B."/>
        </authorList>
    </citation>
    <scope>NUCLEOTIDE SEQUENCE [LARGE SCALE GENOMIC DNA]</scope>
    <source>
        <strain evidence="12 13">CB4</strain>
    </source>
</reference>
<dbReference type="InterPro" id="IPR007507">
    <property type="entry name" value="Glycos_transf_N"/>
</dbReference>
<name>A0A0P0P2I0_9CAUL</name>
<dbReference type="InterPro" id="IPR038107">
    <property type="entry name" value="Glycos_transf_N_sf"/>
</dbReference>
<dbReference type="UniPathway" id="UPA00958"/>
<comment type="function">
    <text evidence="1 10">Involved in lipopolysaccharide (LPS) biosynthesis. Catalyzes the transfer of 3-deoxy-D-manno-octulosonate (Kdo) residue(s) from CMP-Kdo to lipid IV(A), the tetraacyldisaccharide-1,4'-bisphosphate precursor of lipid A.</text>
</comment>
<dbReference type="InterPro" id="IPR039901">
    <property type="entry name" value="Kdotransferase"/>
</dbReference>
<dbReference type="EMBL" id="CP013002">
    <property type="protein sequence ID" value="ALL14703.1"/>
    <property type="molecule type" value="Genomic_DNA"/>
</dbReference>
<dbReference type="GO" id="GO:0009244">
    <property type="term" value="P:lipopolysaccharide core region biosynthetic process"/>
    <property type="evidence" value="ECO:0007669"/>
    <property type="project" value="UniProtKB-UniRule"/>
</dbReference>
<proteinExistence type="inferred from homology"/>
<keyword evidence="10" id="KW-0448">Lipopolysaccharide biosynthesis</keyword>
<evidence type="ECO:0000313" key="12">
    <source>
        <dbReference type="EMBL" id="ALL14703.1"/>
    </source>
</evidence>
<keyword evidence="5 10" id="KW-0808">Transferase</keyword>
<dbReference type="Gene3D" id="3.40.50.2000">
    <property type="entry name" value="Glycogen Phosphorylase B"/>
    <property type="match status" value="1"/>
</dbReference>
<protein>
    <recommendedName>
        <fullName evidence="4 10">3-deoxy-D-manno-octulosonic acid transferase</fullName>
        <shortName evidence="10">Kdo transferase</shortName>
        <ecNumber evidence="3 10">2.4.99.12</ecNumber>
    </recommendedName>
    <alternativeName>
        <fullName evidence="6 10">Lipid IV(A) 3-deoxy-D-manno-octulosonic acid transferase</fullName>
    </alternativeName>
</protein>
<evidence type="ECO:0000256" key="9">
    <source>
        <dbReference type="PIRSR" id="PIRSR639901-2"/>
    </source>
</evidence>
<dbReference type="GO" id="GO:0005886">
    <property type="term" value="C:plasma membrane"/>
    <property type="evidence" value="ECO:0007669"/>
    <property type="project" value="UniProtKB-SubCell"/>
</dbReference>
<evidence type="ECO:0000259" key="11">
    <source>
        <dbReference type="Pfam" id="PF04413"/>
    </source>
</evidence>
<dbReference type="KEGG" id="chq:AQ619_15815"/>
<dbReference type="STRING" id="69395.AQ619_15815"/>
<dbReference type="PANTHER" id="PTHR42755">
    <property type="entry name" value="3-DEOXY-MANNO-OCTULOSONATE CYTIDYLYLTRANSFERASE"/>
    <property type="match status" value="1"/>
</dbReference>
<evidence type="ECO:0000256" key="4">
    <source>
        <dbReference type="ARBA" id="ARBA00019077"/>
    </source>
</evidence>
<evidence type="ECO:0000256" key="3">
    <source>
        <dbReference type="ARBA" id="ARBA00012621"/>
    </source>
</evidence>
<accession>A0A0P0P2I0</accession>
<evidence type="ECO:0000256" key="10">
    <source>
        <dbReference type="RuleBase" id="RU365103"/>
    </source>
</evidence>
<evidence type="ECO:0000313" key="13">
    <source>
        <dbReference type="Proteomes" id="UP000056905"/>
    </source>
</evidence>
<feature type="site" description="Transition state stabilizer" evidence="9">
    <location>
        <position position="144"/>
    </location>
</feature>